<evidence type="ECO:0000313" key="4">
    <source>
        <dbReference type="EMBL" id="TEA04737.1"/>
    </source>
</evidence>
<dbReference type="OrthoDB" id="9873450at2"/>
<evidence type="ECO:0000256" key="1">
    <source>
        <dbReference type="SAM" id="SignalP"/>
    </source>
</evidence>
<keyword evidence="1" id="KW-0732">Signal</keyword>
<evidence type="ECO:0000313" key="2">
    <source>
        <dbReference type="EMBL" id="TDZ83183.1"/>
    </source>
</evidence>
<dbReference type="EMBL" id="PECM01000008">
    <property type="protein sequence ID" value="TEA04737.1"/>
    <property type="molecule type" value="Genomic_DNA"/>
</dbReference>
<sequence precursor="true">MKAILVVLAALISCAPVSYADPIKFSNNTELGTWLASNGFSCVPALDFLLCSYQERAHSWQFQVVNGDTTAKRKASCDAGTAVSQSHLQGDTWALFSGKGDGALSGMLETMNTKGLADGKIVTSCPYN</sequence>
<dbReference type="EMBL" id="PECH01000006">
    <property type="protein sequence ID" value="TDZ83183.1"/>
    <property type="molecule type" value="Genomic_DNA"/>
</dbReference>
<accession>A0A4V3HYD0</accession>
<feature type="signal peptide" evidence="1">
    <location>
        <begin position="1"/>
        <end position="20"/>
    </location>
</feature>
<dbReference type="Proteomes" id="UP000294844">
    <property type="component" value="Unassembled WGS sequence"/>
</dbReference>
<gene>
    <name evidence="4" type="ORF">CCUG60883_02033</name>
    <name evidence="3" type="ORF">CCUG60885_01775</name>
    <name evidence="2" type="ORF">DE4585_01978</name>
</gene>
<dbReference type="Proteomes" id="UP000295117">
    <property type="component" value="Unassembled WGS sequence"/>
</dbReference>
<evidence type="ECO:0000313" key="5">
    <source>
        <dbReference type="Proteomes" id="UP000294844"/>
    </source>
</evidence>
<evidence type="ECO:0000313" key="7">
    <source>
        <dbReference type="Proteomes" id="UP000295685"/>
    </source>
</evidence>
<organism evidence="2 6">
    <name type="scientific">Mycobacteroides salmoniphilum</name>
    <dbReference type="NCBI Taxonomy" id="404941"/>
    <lineage>
        <taxon>Bacteria</taxon>
        <taxon>Bacillati</taxon>
        <taxon>Actinomycetota</taxon>
        <taxon>Actinomycetes</taxon>
        <taxon>Mycobacteriales</taxon>
        <taxon>Mycobacteriaceae</taxon>
        <taxon>Mycobacteroides</taxon>
    </lineage>
</organism>
<reference evidence="5 6" key="1">
    <citation type="journal article" date="2019" name="Sci. Rep.">
        <title>Extended insight into the Mycobacterium chelonae-abscessus complex through whole genome sequencing of Mycobacterium salmoniphilum outbreak and Mycobacterium salmoniphilum-like strains.</title>
        <authorList>
            <person name="Behra P.R.K."/>
            <person name="Das S."/>
            <person name="Pettersson B.M.F."/>
            <person name="Shirreff L."/>
            <person name="DuCote T."/>
            <person name="Jacobsson K.G."/>
            <person name="Ennis D.G."/>
            <person name="Kirsebom L.A."/>
        </authorList>
    </citation>
    <scope>NUCLEOTIDE SEQUENCE [LARGE SCALE GENOMIC DNA]</scope>
    <source>
        <strain evidence="4 5">CCUG 60883</strain>
        <strain evidence="3 7">CCUG 60885</strain>
        <strain evidence="2 6">DE 4585</strain>
    </source>
</reference>
<evidence type="ECO:0000313" key="6">
    <source>
        <dbReference type="Proteomes" id="UP000295117"/>
    </source>
</evidence>
<name>A0A4V3HYD0_9MYCO</name>
<dbReference type="AlphaFoldDB" id="A0A4V3HYD0"/>
<feature type="chain" id="PRO_5044610129" evidence="1">
    <location>
        <begin position="21"/>
        <end position="128"/>
    </location>
</feature>
<dbReference type="RefSeq" id="WP_134070931.1">
    <property type="nucleotide sequence ID" value="NZ_PECH01000006.1"/>
</dbReference>
<protein>
    <submittedName>
        <fullName evidence="2">Uncharacterized protein</fullName>
    </submittedName>
</protein>
<comment type="caution">
    <text evidence="2">The sequence shown here is derived from an EMBL/GenBank/DDBJ whole genome shotgun (WGS) entry which is preliminary data.</text>
</comment>
<keyword evidence="5" id="KW-1185">Reference proteome</keyword>
<proteinExistence type="predicted"/>
<dbReference type="Proteomes" id="UP000295685">
    <property type="component" value="Unassembled WGS sequence"/>
</dbReference>
<evidence type="ECO:0000313" key="3">
    <source>
        <dbReference type="EMBL" id="TDZ95641.1"/>
    </source>
</evidence>
<dbReference type="EMBL" id="PECK01000003">
    <property type="protein sequence ID" value="TDZ95641.1"/>
    <property type="molecule type" value="Genomic_DNA"/>
</dbReference>